<dbReference type="AlphaFoldDB" id="A0A7X2IMB4"/>
<comment type="caution">
    <text evidence="11">The sequence shown here is derived from an EMBL/GenBank/DDBJ whole genome shotgun (WGS) entry which is preliminary data.</text>
</comment>
<reference evidence="11 12" key="1">
    <citation type="submission" date="2019-11" db="EMBL/GenBank/DDBJ databases">
        <title>Novel species isolated from a subtropical stream in China.</title>
        <authorList>
            <person name="Lu H."/>
        </authorList>
    </citation>
    <scope>NUCLEOTIDE SEQUENCE [LARGE SCALE GENOMIC DNA]</scope>
    <source>
        <strain evidence="11 12">FT92W</strain>
    </source>
</reference>
<evidence type="ECO:0000259" key="10">
    <source>
        <dbReference type="Pfam" id="PF08019"/>
    </source>
</evidence>
<evidence type="ECO:0000256" key="8">
    <source>
        <dbReference type="SAM" id="Phobius"/>
    </source>
</evidence>
<dbReference type="EMBL" id="WKJJ01000006">
    <property type="protein sequence ID" value="MRV72469.1"/>
    <property type="molecule type" value="Genomic_DNA"/>
</dbReference>
<evidence type="ECO:0000256" key="4">
    <source>
        <dbReference type="ARBA" id="ARBA00022679"/>
    </source>
</evidence>
<evidence type="ECO:0000256" key="7">
    <source>
        <dbReference type="ARBA" id="ARBA00023136"/>
    </source>
</evidence>
<keyword evidence="5 8" id="KW-0812">Transmembrane</keyword>
<dbReference type="PANTHER" id="PTHR30443">
    <property type="entry name" value="INNER MEMBRANE PROTEIN"/>
    <property type="match status" value="1"/>
</dbReference>
<name>A0A7X2IMB4_9BURK</name>
<protein>
    <submittedName>
        <fullName evidence="11">Phosphoethanolamine--lipid A transferase</fullName>
    </submittedName>
</protein>
<evidence type="ECO:0000256" key="1">
    <source>
        <dbReference type="ARBA" id="ARBA00004429"/>
    </source>
</evidence>
<dbReference type="InterPro" id="IPR012549">
    <property type="entry name" value="EptA-like_N"/>
</dbReference>
<keyword evidence="3" id="KW-0997">Cell inner membrane</keyword>
<feature type="transmembrane region" description="Helical" evidence="8">
    <location>
        <begin position="110"/>
        <end position="132"/>
    </location>
</feature>
<accession>A0A7X2IMB4</accession>
<dbReference type="Pfam" id="PF08019">
    <property type="entry name" value="EptA_B_N"/>
    <property type="match status" value="1"/>
</dbReference>
<dbReference type="CDD" id="cd16017">
    <property type="entry name" value="LptA"/>
    <property type="match status" value="1"/>
</dbReference>
<dbReference type="GO" id="GO:0005886">
    <property type="term" value="C:plasma membrane"/>
    <property type="evidence" value="ECO:0007669"/>
    <property type="project" value="UniProtKB-SubCell"/>
</dbReference>
<evidence type="ECO:0000259" key="9">
    <source>
        <dbReference type="Pfam" id="PF00884"/>
    </source>
</evidence>
<evidence type="ECO:0000313" key="11">
    <source>
        <dbReference type="EMBL" id="MRV72469.1"/>
    </source>
</evidence>
<dbReference type="GO" id="GO:0009244">
    <property type="term" value="P:lipopolysaccharide core region biosynthetic process"/>
    <property type="evidence" value="ECO:0007669"/>
    <property type="project" value="TreeGrafter"/>
</dbReference>
<feature type="domain" description="Phosphoethanolamine transferase N-terminal" evidence="10">
    <location>
        <begin position="48"/>
        <end position="199"/>
    </location>
</feature>
<keyword evidence="12" id="KW-1185">Reference proteome</keyword>
<evidence type="ECO:0000256" key="2">
    <source>
        <dbReference type="ARBA" id="ARBA00022475"/>
    </source>
</evidence>
<dbReference type="InterPro" id="IPR040423">
    <property type="entry name" value="PEA_transferase"/>
</dbReference>
<dbReference type="InterPro" id="IPR017850">
    <property type="entry name" value="Alkaline_phosphatase_core_sf"/>
</dbReference>
<dbReference type="Pfam" id="PF00884">
    <property type="entry name" value="Sulfatase"/>
    <property type="match status" value="1"/>
</dbReference>
<organism evidence="11 12">
    <name type="scientific">Pseudoduganella rivuli</name>
    <dbReference type="NCBI Taxonomy" id="2666085"/>
    <lineage>
        <taxon>Bacteria</taxon>
        <taxon>Pseudomonadati</taxon>
        <taxon>Pseudomonadota</taxon>
        <taxon>Betaproteobacteria</taxon>
        <taxon>Burkholderiales</taxon>
        <taxon>Oxalobacteraceae</taxon>
        <taxon>Telluria group</taxon>
        <taxon>Pseudoduganella</taxon>
    </lineage>
</organism>
<dbReference type="PANTHER" id="PTHR30443:SF0">
    <property type="entry name" value="PHOSPHOETHANOLAMINE TRANSFERASE EPTA"/>
    <property type="match status" value="1"/>
</dbReference>
<keyword evidence="6 8" id="KW-1133">Transmembrane helix</keyword>
<keyword evidence="2" id="KW-1003">Cell membrane</keyword>
<dbReference type="Gene3D" id="3.40.720.10">
    <property type="entry name" value="Alkaline Phosphatase, subunit A"/>
    <property type="match status" value="1"/>
</dbReference>
<dbReference type="SUPFAM" id="SSF53649">
    <property type="entry name" value="Alkaline phosphatase-like"/>
    <property type="match status" value="1"/>
</dbReference>
<sequence length="538" mass="58909">MSAPLFSVVASSFLVLAYNQAFWQRFLMATGGFSFGNLPLLVATFALLVLVFNACLSLINFKPVIKPVVMLLLVVTSAAAYFMNQYGVQIDKAMVQNVVETDTREAAELLSAKMIATIVLLGILPALLVSRLELTYHSSKGRRLLINAGMVAGSLALAAGILMLFFKSYAPTLREHRELRFLLTPTNYIQAVNGFVKQKLARPTVVAPLGRDAARGVTWAGQQRRTVTVLVVGETARAMNFSLNQYPRTTNPQLAQRAGLINFSNVSSCGTATAVSVPCVFSALGRENYSDGKAQSQEGVLDVLKHAGLDVVWIDNNSGCKGVCARVGYEDISQPVAGDPLCNTEECFDEKLLQTLPERIRNAKNDLVIVLHQKGSHGPAYWKRYPAAFAKFGPVCETNDLEKCSREQITAAYDNTILYTDYVLDKAIGLLAHASAEAGVDTALMYFSDHGESLGEKNMYLHGAPYIISPPEQRRVPFMLWMSDHYADRFKINRSCVTARAGQPFSHDNVFHSVLGMLDISTAVYNPALDIFNACTHG</sequence>
<feature type="transmembrane region" description="Helical" evidence="8">
    <location>
        <begin position="37"/>
        <end position="61"/>
    </location>
</feature>
<feature type="transmembrane region" description="Helical" evidence="8">
    <location>
        <begin position="144"/>
        <end position="166"/>
    </location>
</feature>
<dbReference type="NCBIfam" id="NF028537">
    <property type="entry name" value="P_eth_NH2_trans"/>
    <property type="match status" value="1"/>
</dbReference>
<evidence type="ECO:0000256" key="5">
    <source>
        <dbReference type="ARBA" id="ARBA00022692"/>
    </source>
</evidence>
<dbReference type="GO" id="GO:0016776">
    <property type="term" value="F:phosphotransferase activity, phosphate group as acceptor"/>
    <property type="evidence" value="ECO:0007669"/>
    <property type="project" value="TreeGrafter"/>
</dbReference>
<evidence type="ECO:0000256" key="3">
    <source>
        <dbReference type="ARBA" id="ARBA00022519"/>
    </source>
</evidence>
<evidence type="ECO:0000256" key="6">
    <source>
        <dbReference type="ARBA" id="ARBA00022989"/>
    </source>
</evidence>
<evidence type="ECO:0000313" key="12">
    <source>
        <dbReference type="Proteomes" id="UP000446768"/>
    </source>
</evidence>
<keyword evidence="4 11" id="KW-0808">Transferase</keyword>
<dbReference type="InterPro" id="IPR058130">
    <property type="entry name" value="PEA_transf_C"/>
</dbReference>
<feature type="transmembrane region" description="Helical" evidence="8">
    <location>
        <begin position="68"/>
        <end position="90"/>
    </location>
</feature>
<dbReference type="InterPro" id="IPR000917">
    <property type="entry name" value="Sulfatase_N"/>
</dbReference>
<feature type="domain" description="Sulfatase N-terminal" evidence="9">
    <location>
        <begin position="228"/>
        <end position="520"/>
    </location>
</feature>
<gene>
    <name evidence="11" type="ORF">GJ700_12180</name>
</gene>
<keyword evidence="7 8" id="KW-0472">Membrane</keyword>
<proteinExistence type="predicted"/>
<dbReference type="Proteomes" id="UP000446768">
    <property type="component" value="Unassembled WGS sequence"/>
</dbReference>
<comment type="subcellular location">
    <subcellularLocation>
        <location evidence="1">Cell inner membrane</location>
        <topology evidence="1">Multi-pass membrane protein</topology>
    </subcellularLocation>
</comment>